<organism evidence="3 4">
    <name type="scientific">Acetobacterium bakii</name>
    <dbReference type="NCBI Taxonomy" id="52689"/>
    <lineage>
        <taxon>Bacteria</taxon>
        <taxon>Bacillati</taxon>
        <taxon>Bacillota</taxon>
        <taxon>Clostridia</taxon>
        <taxon>Eubacteriales</taxon>
        <taxon>Eubacteriaceae</taxon>
        <taxon>Acetobacterium</taxon>
    </lineage>
</organism>
<dbReference type="SUPFAM" id="SSF55174">
    <property type="entry name" value="Alpha-L RNA-binding motif"/>
    <property type="match status" value="1"/>
</dbReference>
<evidence type="ECO:0000313" key="4">
    <source>
        <dbReference type="Proteomes" id="UP000036873"/>
    </source>
</evidence>
<dbReference type="Gene3D" id="3.30.1370.160">
    <property type="match status" value="1"/>
</dbReference>
<dbReference type="STRING" id="52689.AKG39_08420"/>
<accession>A0A0L6U2Z5</accession>
<dbReference type="InterPro" id="IPR002942">
    <property type="entry name" value="S4_RNA-bd"/>
</dbReference>
<dbReference type="AlphaFoldDB" id="A0A0L6U2Z5"/>
<dbReference type="SMART" id="SM00363">
    <property type="entry name" value="S4"/>
    <property type="match status" value="1"/>
</dbReference>
<dbReference type="InterPro" id="IPR036986">
    <property type="entry name" value="S4_RNA-bd_sf"/>
</dbReference>
<dbReference type="PATRIC" id="fig|52689.4.peg.814"/>
<proteinExistence type="predicted"/>
<evidence type="ECO:0000256" key="1">
    <source>
        <dbReference type="PROSITE-ProRule" id="PRU00182"/>
    </source>
</evidence>
<dbReference type="RefSeq" id="WP_050739937.1">
    <property type="nucleotide sequence ID" value="NZ_LGYO01000019.1"/>
</dbReference>
<dbReference type="Gene3D" id="3.10.290.10">
    <property type="entry name" value="RNA-binding S4 domain"/>
    <property type="match status" value="1"/>
</dbReference>
<reference evidence="4" key="1">
    <citation type="submission" date="2015-07" db="EMBL/GenBank/DDBJ databases">
        <title>Draft genome sequence of Acetobacterium bakii DSM 8293, a potential psychrophilic chemical producer through syngas fermentation.</title>
        <authorList>
            <person name="Song Y."/>
            <person name="Hwang S."/>
            <person name="Cho B.-K."/>
        </authorList>
    </citation>
    <scope>NUCLEOTIDE SEQUENCE [LARGE SCALE GENOMIC DNA]</scope>
    <source>
        <strain evidence="4">DSM 8239</strain>
    </source>
</reference>
<dbReference type="EMBL" id="LGYO01000019">
    <property type="protein sequence ID" value="KNZ42175.1"/>
    <property type="molecule type" value="Genomic_DNA"/>
</dbReference>
<dbReference type="InterPro" id="IPR040591">
    <property type="entry name" value="RqcP2_RBD"/>
</dbReference>
<dbReference type="InterPro" id="IPR012677">
    <property type="entry name" value="Nucleotide-bd_a/b_plait_sf"/>
</dbReference>
<protein>
    <recommendedName>
        <fullName evidence="2">RNA-binding S4 domain-containing protein</fullName>
    </recommendedName>
</protein>
<dbReference type="PROSITE" id="PS50889">
    <property type="entry name" value="S4"/>
    <property type="match status" value="1"/>
</dbReference>
<keyword evidence="1" id="KW-0694">RNA-binding</keyword>
<sequence length="245" mass="28764">MAEKKDSYLLSRIEDACTKNFEPRFFDFYDETLQRKIKDTIKHYGVPYLFFGGHPEAQRKMLCIYPDYIFEEDLEWPIFGIDFEKPVPIDHRNVLGELMHMGITRESIGDIDVGEDTVQVIANKRLQDFFLVNFNKVSGRTIKPCFKNWTEIVTIEKNFKRMSLVVASNRIDGIINKIWGFSRQDSLTYIKQGRVRVNYEEISKNDFRVNPNDVISVRGKGKAIILDMDLRTKKGNIRMEVDKYI</sequence>
<evidence type="ECO:0000259" key="2">
    <source>
        <dbReference type="SMART" id="SM00363"/>
    </source>
</evidence>
<dbReference type="Pfam" id="PF17774">
    <property type="entry name" value="YlmH_RBD"/>
    <property type="match status" value="1"/>
</dbReference>
<feature type="domain" description="RNA-binding S4" evidence="2">
    <location>
        <begin position="169"/>
        <end position="225"/>
    </location>
</feature>
<gene>
    <name evidence="3" type="ORF">AKG39_08420</name>
</gene>
<name>A0A0L6U2Z5_9FIRM</name>
<dbReference type="GO" id="GO:0003723">
    <property type="term" value="F:RNA binding"/>
    <property type="evidence" value="ECO:0007669"/>
    <property type="project" value="UniProtKB-KW"/>
</dbReference>
<dbReference type="Gene3D" id="3.30.70.330">
    <property type="match status" value="1"/>
</dbReference>
<evidence type="ECO:0000313" key="3">
    <source>
        <dbReference type="EMBL" id="KNZ42175.1"/>
    </source>
</evidence>
<dbReference type="OrthoDB" id="9812787at2"/>
<comment type="caution">
    <text evidence="3">The sequence shown here is derived from an EMBL/GenBank/DDBJ whole genome shotgun (WGS) entry which is preliminary data.</text>
</comment>
<dbReference type="Proteomes" id="UP000036873">
    <property type="component" value="Unassembled WGS sequence"/>
</dbReference>
<keyword evidence="4" id="KW-1185">Reference proteome</keyword>
<dbReference type="CDD" id="cd00165">
    <property type="entry name" value="S4"/>
    <property type="match status" value="1"/>
</dbReference>